<gene>
    <name evidence="2" type="ORF">L1967_05220</name>
</gene>
<reference evidence="2" key="1">
    <citation type="submission" date="2022-01" db="EMBL/GenBank/DDBJ databases">
        <title>Genome sequencing of Zunongwangia sp. M21534 genome.</title>
        <authorList>
            <person name="Chen Y."/>
            <person name="Dong C."/>
            <person name="Shao Z."/>
        </authorList>
    </citation>
    <scope>NUCLEOTIDE SEQUENCE</scope>
    <source>
        <strain evidence="2">MCCC M21534</strain>
    </source>
</reference>
<evidence type="ECO:0000313" key="3">
    <source>
        <dbReference type="Proteomes" id="UP001139521"/>
    </source>
</evidence>
<dbReference type="EMBL" id="JAKHSK010000005">
    <property type="protein sequence ID" value="MCL6217692.1"/>
    <property type="molecule type" value="Genomic_DNA"/>
</dbReference>
<evidence type="ECO:0000313" key="2">
    <source>
        <dbReference type="EMBL" id="MCL6217692.1"/>
    </source>
</evidence>
<dbReference type="RefSeq" id="WP_249600671.1">
    <property type="nucleotide sequence ID" value="NZ_JAKHSK010000005.1"/>
</dbReference>
<organism evidence="2 3">
    <name type="scientific">Zunongwangia pacifica</name>
    <dbReference type="NCBI Taxonomy" id="2911062"/>
    <lineage>
        <taxon>Bacteria</taxon>
        <taxon>Pseudomonadati</taxon>
        <taxon>Bacteroidota</taxon>
        <taxon>Flavobacteriia</taxon>
        <taxon>Flavobacteriales</taxon>
        <taxon>Flavobacteriaceae</taxon>
        <taxon>Zunongwangia</taxon>
    </lineage>
</organism>
<dbReference type="Gene3D" id="2.60.40.2710">
    <property type="match status" value="1"/>
</dbReference>
<dbReference type="Proteomes" id="UP001139521">
    <property type="component" value="Unassembled WGS sequence"/>
</dbReference>
<comment type="caution">
    <text evidence="2">The sequence shown here is derived from an EMBL/GenBank/DDBJ whole genome shotgun (WGS) entry which is preliminary data.</text>
</comment>
<dbReference type="AlphaFoldDB" id="A0A9X1ZMW3"/>
<dbReference type="PROSITE" id="PS51257">
    <property type="entry name" value="PROKAR_LIPOPROTEIN"/>
    <property type="match status" value="1"/>
</dbReference>
<evidence type="ECO:0008006" key="4">
    <source>
        <dbReference type="Google" id="ProtNLM"/>
    </source>
</evidence>
<evidence type="ECO:0000256" key="1">
    <source>
        <dbReference type="SAM" id="SignalP"/>
    </source>
</evidence>
<feature type="signal peptide" evidence="1">
    <location>
        <begin position="1"/>
        <end position="23"/>
    </location>
</feature>
<sequence>MTRFYAKRMAYFAVLLFLLTACDSDDDFMIDTDAEKVPEPPEEIEPVGYLAPLQLPDTIKLTYGEDFRGELPNEYQSMNVSFELQFHNENIEITSEKNLQKVLGMGIYIDAATNQLMVDSQELYPNNFSSSITGKRLPDAYKVTLTASSSPMYLPVSKTFFIKIAPARIQIEEMDNSMVIPFAYQMYKDSEAIAYHLSAPALNLENTQWQLHQNGRPDEKVILQENAVSFAENPGDPAQEAEWTYDLIASLERDGYALATRQFRVRFIPEIKFLYGMYYADLDLTILTNRLQIALHQDYQSPAPQIYPEKYKKSFSILSIEKDGTAFNNEENIITIDPETGRIKVAHNHSLTQGEYLIKVEAQTTTGLSFETNLTLVMSQPSEDDHEH</sequence>
<protein>
    <recommendedName>
        <fullName evidence="4">DUF1735 domain-containing protein</fullName>
    </recommendedName>
</protein>
<proteinExistence type="predicted"/>
<accession>A0A9X1ZMW3</accession>
<keyword evidence="1" id="KW-0732">Signal</keyword>
<feature type="chain" id="PRO_5040845393" description="DUF1735 domain-containing protein" evidence="1">
    <location>
        <begin position="24"/>
        <end position="388"/>
    </location>
</feature>
<name>A0A9X1ZMW3_9FLAO</name>
<keyword evidence="3" id="KW-1185">Reference proteome</keyword>